<dbReference type="PANTHER" id="PTHR32196">
    <property type="entry name" value="ABC TRANSPORTER PERMEASE PROTEIN YPHD-RELATED-RELATED"/>
    <property type="match status" value="1"/>
</dbReference>
<dbReference type="AlphaFoldDB" id="A0A1G6A866"/>
<accession>A0A1G6A866</accession>
<feature type="transmembrane region" description="Helical" evidence="6">
    <location>
        <begin position="288"/>
        <end position="307"/>
    </location>
</feature>
<name>A0A1G6A866_9HYPH</name>
<keyword evidence="5 6" id="KW-0472">Membrane</keyword>
<gene>
    <name evidence="7" type="ORF">SAMN02982931_00276</name>
</gene>
<feature type="transmembrane region" description="Helical" evidence="6">
    <location>
        <begin position="156"/>
        <end position="177"/>
    </location>
</feature>
<evidence type="ECO:0000256" key="4">
    <source>
        <dbReference type="ARBA" id="ARBA00022989"/>
    </source>
</evidence>
<feature type="transmembrane region" description="Helical" evidence="6">
    <location>
        <begin position="239"/>
        <end position="256"/>
    </location>
</feature>
<sequence>MKPGILTTLRPYFLPALVLAVTWLVIASITPTFRGAASIFSVLEGFSLVGLVALGLAATIIAGEFDLSVGSMAAVAAVIAVLCEGAGLVGAVLIATLAGAALGAIQGTLIGRLGINSLVFTIGTLIFLRGITYILSDSAPIMIDAYEITDPLLERYGIFSLSSLTALVMFAIVGLFLTYTRWGREIFAIGGARNEAIAAGVPVVRPMAIAFALSAGCASLAGALAAMRGGSAAPQNYEDLLLSGAAAALLGGISLYGGRGTVFNVALGVAVLSVVGAGLAARGSTASLVQLVTGVLLLTVITIEFLAGRLRLEDTVFAGLTGRRARGSAGAGS</sequence>
<dbReference type="GO" id="GO:0005886">
    <property type="term" value="C:plasma membrane"/>
    <property type="evidence" value="ECO:0007669"/>
    <property type="project" value="UniProtKB-SubCell"/>
</dbReference>
<evidence type="ECO:0000256" key="6">
    <source>
        <dbReference type="SAM" id="Phobius"/>
    </source>
</evidence>
<dbReference type="Proteomes" id="UP000199071">
    <property type="component" value="Unassembled WGS sequence"/>
</dbReference>
<feature type="transmembrane region" description="Helical" evidence="6">
    <location>
        <begin position="113"/>
        <end position="135"/>
    </location>
</feature>
<dbReference type="RefSeq" id="WP_090874418.1">
    <property type="nucleotide sequence ID" value="NZ_FMXQ01000001.1"/>
</dbReference>
<evidence type="ECO:0000256" key="2">
    <source>
        <dbReference type="ARBA" id="ARBA00022475"/>
    </source>
</evidence>
<reference evidence="7 8" key="1">
    <citation type="submission" date="2016-10" db="EMBL/GenBank/DDBJ databases">
        <authorList>
            <person name="de Groot N.N."/>
        </authorList>
    </citation>
    <scope>NUCLEOTIDE SEQUENCE [LARGE SCALE GENOMIC DNA]</scope>
    <source>
        <strain evidence="7 8">ATCC 35022</strain>
    </source>
</reference>
<keyword evidence="8" id="KW-1185">Reference proteome</keyword>
<evidence type="ECO:0000256" key="5">
    <source>
        <dbReference type="ARBA" id="ARBA00023136"/>
    </source>
</evidence>
<feature type="transmembrane region" description="Helical" evidence="6">
    <location>
        <begin position="74"/>
        <end position="101"/>
    </location>
</feature>
<keyword evidence="2" id="KW-1003">Cell membrane</keyword>
<dbReference type="InterPro" id="IPR001851">
    <property type="entry name" value="ABC_transp_permease"/>
</dbReference>
<keyword evidence="3 6" id="KW-0812">Transmembrane</keyword>
<evidence type="ECO:0000256" key="3">
    <source>
        <dbReference type="ARBA" id="ARBA00022692"/>
    </source>
</evidence>
<dbReference type="Pfam" id="PF02653">
    <property type="entry name" value="BPD_transp_2"/>
    <property type="match status" value="1"/>
</dbReference>
<feature type="transmembrane region" description="Helical" evidence="6">
    <location>
        <begin position="262"/>
        <end position="281"/>
    </location>
</feature>
<dbReference type="OrthoDB" id="7284468at2"/>
<organism evidence="7 8">
    <name type="scientific">Bauldia litoralis</name>
    <dbReference type="NCBI Taxonomy" id="665467"/>
    <lineage>
        <taxon>Bacteria</taxon>
        <taxon>Pseudomonadati</taxon>
        <taxon>Pseudomonadota</taxon>
        <taxon>Alphaproteobacteria</taxon>
        <taxon>Hyphomicrobiales</taxon>
        <taxon>Kaistiaceae</taxon>
        <taxon>Bauldia</taxon>
    </lineage>
</organism>
<dbReference type="CDD" id="cd06579">
    <property type="entry name" value="TM_PBP1_transp_AraH_like"/>
    <property type="match status" value="1"/>
</dbReference>
<evidence type="ECO:0000313" key="8">
    <source>
        <dbReference type="Proteomes" id="UP000199071"/>
    </source>
</evidence>
<comment type="subcellular location">
    <subcellularLocation>
        <location evidence="1">Cell membrane</location>
        <topology evidence="1">Multi-pass membrane protein</topology>
    </subcellularLocation>
</comment>
<feature type="transmembrane region" description="Helical" evidence="6">
    <location>
        <begin position="12"/>
        <end position="33"/>
    </location>
</feature>
<feature type="transmembrane region" description="Helical" evidence="6">
    <location>
        <begin position="207"/>
        <end position="227"/>
    </location>
</feature>
<dbReference type="EMBL" id="FMXQ01000001">
    <property type="protein sequence ID" value="SDB04496.1"/>
    <property type="molecule type" value="Genomic_DNA"/>
</dbReference>
<evidence type="ECO:0000313" key="7">
    <source>
        <dbReference type="EMBL" id="SDB04496.1"/>
    </source>
</evidence>
<dbReference type="STRING" id="665467.SAMN02982931_00276"/>
<keyword evidence="4 6" id="KW-1133">Transmembrane helix</keyword>
<proteinExistence type="predicted"/>
<dbReference type="GO" id="GO:0022857">
    <property type="term" value="F:transmembrane transporter activity"/>
    <property type="evidence" value="ECO:0007669"/>
    <property type="project" value="InterPro"/>
</dbReference>
<protein>
    <submittedName>
        <fullName evidence="7">Ribose transport system permease protein</fullName>
    </submittedName>
</protein>
<feature type="transmembrane region" description="Helical" evidence="6">
    <location>
        <begin position="39"/>
        <end position="62"/>
    </location>
</feature>
<evidence type="ECO:0000256" key="1">
    <source>
        <dbReference type="ARBA" id="ARBA00004651"/>
    </source>
</evidence>